<feature type="active site" description="Proton donor/acceptor" evidence="3">
    <location>
        <position position="143"/>
    </location>
</feature>
<dbReference type="PIRSF" id="PIRSF006241">
    <property type="entry name" value="HyI"/>
    <property type="match status" value="1"/>
</dbReference>
<dbReference type="SUPFAM" id="SSF51658">
    <property type="entry name" value="Xylose isomerase-like"/>
    <property type="match status" value="1"/>
</dbReference>
<proteinExistence type="inferred from homology"/>
<evidence type="ECO:0000313" key="5">
    <source>
        <dbReference type="EMBL" id="ATX77624.1"/>
    </source>
</evidence>
<evidence type="ECO:0000313" key="6">
    <source>
        <dbReference type="Proteomes" id="UP000229757"/>
    </source>
</evidence>
<dbReference type="InterPro" id="IPR050417">
    <property type="entry name" value="Sugar_Epim/Isomerase"/>
</dbReference>
<dbReference type="GO" id="GO:0008903">
    <property type="term" value="F:hydroxypyruvate isomerase activity"/>
    <property type="evidence" value="ECO:0007669"/>
    <property type="project" value="UniProtKB-EC"/>
</dbReference>
<keyword evidence="5" id="KW-0670">Pyruvate</keyword>
<reference evidence="5 6" key="1">
    <citation type="journal article" date="2017" name="Environ. Microbiol.">
        <title>Genomic and physiological analyses of 'Reinekea forsetii' reveal a versatile opportunistic lifestyle during spring algae blooms.</title>
        <authorList>
            <person name="Avci B."/>
            <person name="Hahnke R.L."/>
            <person name="Chafee M."/>
            <person name="Fischer T."/>
            <person name="Gruber-Vodicka H."/>
            <person name="Tegetmeyer H.E."/>
            <person name="Harder J."/>
            <person name="Fuchs B.M."/>
            <person name="Amann R.I."/>
            <person name="Teeling H."/>
        </authorList>
    </citation>
    <scope>NUCLEOTIDE SEQUENCE [LARGE SCALE GENOMIC DNA]</scope>
    <source>
        <strain evidence="5 6">Hel1_31_D35</strain>
    </source>
</reference>
<dbReference type="InterPro" id="IPR036237">
    <property type="entry name" value="Xyl_isomerase-like_sf"/>
</dbReference>
<evidence type="ECO:0000256" key="2">
    <source>
        <dbReference type="PIRNR" id="PIRNR006241"/>
    </source>
</evidence>
<evidence type="ECO:0000259" key="4">
    <source>
        <dbReference type="Pfam" id="PF01261"/>
    </source>
</evidence>
<dbReference type="EMBL" id="CP011797">
    <property type="protein sequence ID" value="ATX77624.1"/>
    <property type="molecule type" value="Genomic_DNA"/>
</dbReference>
<dbReference type="NCBIfam" id="NF043033">
    <property type="entry name" value="OxoTetrIsom"/>
    <property type="match status" value="1"/>
</dbReference>
<dbReference type="InterPro" id="IPR013022">
    <property type="entry name" value="Xyl_isomerase-like_TIM-brl"/>
</dbReference>
<dbReference type="Pfam" id="PF01261">
    <property type="entry name" value="AP_endonuc_2"/>
    <property type="match status" value="1"/>
</dbReference>
<dbReference type="EC" id="5.3.1.22" evidence="5"/>
<evidence type="ECO:0000256" key="1">
    <source>
        <dbReference type="ARBA" id="ARBA00023235"/>
    </source>
</evidence>
<dbReference type="PANTHER" id="PTHR43489">
    <property type="entry name" value="ISOMERASE"/>
    <property type="match status" value="1"/>
</dbReference>
<gene>
    <name evidence="5" type="ORF">REIFOR_02499</name>
</gene>
<name>A0A2K8KX28_9GAMM</name>
<keyword evidence="1 2" id="KW-0413">Isomerase</keyword>
<dbReference type="GO" id="GO:0046487">
    <property type="term" value="P:glyoxylate metabolic process"/>
    <property type="evidence" value="ECO:0007669"/>
    <property type="project" value="TreeGrafter"/>
</dbReference>
<evidence type="ECO:0000256" key="3">
    <source>
        <dbReference type="PIRSR" id="PIRSR006241-50"/>
    </source>
</evidence>
<protein>
    <submittedName>
        <fullName evidence="5">Hydroxypyruvate isomerase</fullName>
        <ecNumber evidence="5">5.3.1.22</ecNumber>
    </submittedName>
</protein>
<feature type="active site" description="Proton donor/acceptor" evidence="3">
    <location>
        <position position="240"/>
    </location>
</feature>
<dbReference type="RefSeq" id="WP_100257868.1">
    <property type="nucleotide sequence ID" value="NZ_CP011797.1"/>
</dbReference>
<keyword evidence="6" id="KW-1185">Reference proteome</keyword>
<accession>A0A2K8KX28</accession>
<dbReference type="PANTHER" id="PTHR43489:SF13">
    <property type="entry name" value="HYDROXYPYRUVATE ISOMERASE"/>
    <property type="match status" value="1"/>
</dbReference>
<feature type="domain" description="Xylose isomerase-like TIM barrel" evidence="4">
    <location>
        <begin position="21"/>
        <end position="256"/>
    </location>
</feature>
<sequence length="258" mass="28780">MPKLAANLSMLFTEVDFMDRFQAASAAGFDAVEYLFPYAFSAQDIRAQLQKHCLVQALFNAPPGDWAAGERGIACIPGREEEFRAGIATALEYAKILGNTRLHVMAGLMPDNIDQALATETYVSNLRYAAQQVKEAGLTILVEPINDIDMPGYFVNYQEDGAALIDEIDEPNVRLQFDFYHCQMMQGNVLSTFRKLRAYVDHVQIAGVPNRHEPDVGELNYRYLLAELDKDGYAGFVGCEYKPLAGTVDGLHWINKLT</sequence>
<dbReference type="KEGG" id="rfo:REIFOR_02499"/>
<dbReference type="Gene3D" id="3.20.20.150">
    <property type="entry name" value="Divalent-metal-dependent TIM barrel enzymes"/>
    <property type="match status" value="1"/>
</dbReference>
<dbReference type="InterPro" id="IPR026040">
    <property type="entry name" value="HyI-like"/>
</dbReference>
<dbReference type="InterPro" id="IPR053398">
    <property type="entry name" value="HPT_OtnI_isomerases"/>
</dbReference>
<dbReference type="OrthoDB" id="9786584at2"/>
<dbReference type="AlphaFoldDB" id="A0A2K8KX28"/>
<dbReference type="FunFam" id="3.20.20.150:FF:000007">
    <property type="entry name" value="Hydroxypyruvate isomerase"/>
    <property type="match status" value="1"/>
</dbReference>
<comment type="similarity">
    <text evidence="2">Belongs to the hyi family.</text>
</comment>
<organism evidence="5 6">
    <name type="scientific">Reinekea forsetii</name>
    <dbReference type="NCBI Taxonomy" id="1336806"/>
    <lineage>
        <taxon>Bacteria</taxon>
        <taxon>Pseudomonadati</taxon>
        <taxon>Pseudomonadota</taxon>
        <taxon>Gammaproteobacteria</taxon>
        <taxon>Oceanospirillales</taxon>
        <taxon>Saccharospirillaceae</taxon>
        <taxon>Reinekea</taxon>
    </lineage>
</organism>
<dbReference type="Proteomes" id="UP000229757">
    <property type="component" value="Chromosome"/>
</dbReference>